<dbReference type="InterPro" id="IPR036890">
    <property type="entry name" value="HATPase_C_sf"/>
</dbReference>
<protein>
    <recommendedName>
        <fullName evidence="2">histidine kinase</fullName>
        <ecNumber evidence="2">2.7.13.3</ecNumber>
    </recommendedName>
</protein>
<name>A0A656HH93_THINJ</name>
<dbReference type="SMART" id="SM00448">
    <property type="entry name" value="REC"/>
    <property type="match status" value="1"/>
</dbReference>
<dbReference type="Gene3D" id="1.10.287.130">
    <property type="match status" value="1"/>
</dbReference>
<dbReference type="Pfam" id="PF00512">
    <property type="entry name" value="HisKA"/>
    <property type="match status" value="1"/>
</dbReference>
<dbReference type="EMBL" id="JH651384">
    <property type="protein sequence ID" value="EIJ35797.1"/>
    <property type="molecule type" value="Genomic_DNA"/>
</dbReference>
<reference evidence="10" key="1">
    <citation type="journal article" date="2011" name="Stand. Genomic Sci.">
        <title>Genome sequence of the filamentous, gliding Thiothrix nivea neotype strain (JP2(T)).</title>
        <authorList>
            <person name="Lapidus A."/>
            <person name="Nolan M."/>
            <person name="Lucas S."/>
            <person name="Glavina Del Rio T."/>
            <person name="Tice H."/>
            <person name="Cheng J.F."/>
            <person name="Tapia R."/>
            <person name="Han C."/>
            <person name="Goodwin L."/>
            <person name="Pitluck S."/>
            <person name="Liolios K."/>
            <person name="Pagani I."/>
            <person name="Ivanova N."/>
            <person name="Huntemann M."/>
            <person name="Mavromatis K."/>
            <person name="Mikhailova N."/>
            <person name="Pati A."/>
            <person name="Chen A."/>
            <person name="Palaniappan K."/>
            <person name="Land M."/>
            <person name="Brambilla E.M."/>
            <person name="Rohde M."/>
            <person name="Abt B."/>
            <person name="Verbarg S."/>
            <person name="Goker M."/>
            <person name="Bristow J."/>
            <person name="Eisen J.A."/>
            <person name="Markowitz V."/>
            <person name="Hugenholtz P."/>
            <person name="Kyrpides N.C."/>
            <person name="Klenk H.P."/>
            <person name="Woyke T."/>
        </authorList>
    </citation>
    <scope>NUCLEOTIDE SEQUENCE [LARGE SCALE GENOMIC DNA]</scope>
    <source>
        <strain evidence="10">ATCC 35100 / DSM 5205 / JP2</strain>
    </source>
</reference>
<dbReference type="CDD" id="cd00082">
    <property type="entry name" value="HisKA"/>
    <property type="match status" value="1"/>
</dbReference>
<keyword evidence="6" id="KW-1133">Transmembrane helix</keyword>
<dbReference type="SUPFAM" id="SSF47384">
    <property type="entry name" value="Homodimeric domain of signal transducing histidine kinase"/>
    <property type="match status" value="1"/>
</dbReference>
<dbReference type="PRINTS" id="PR00344">
    <property type="entry name" value="BCTRLSENSOR"/>
</dbReference>
<evidence type="ECO:0000256" key="5">
    <source>
        <dbReference type="PROSITE-ProRule" id="PRU00169"/>
    </source>
</evidence>
<dbReference type="SMART" id="SM00387">
    <property type="entry name" value="HATPase_c"/>
    <property type="match status" value="1"/>
</dbReference>
<keyword evidence="10" id="KW-1185">Reference proteome</keyword>
<accession>A0A656HH93</accession>
<comment type="catalytic activity">
    <reaction evidence="1">
        <text>ATP + protein L-histidine = ADP + protein N-phospho-L-histidine.</text>
        <dbReference type="EC" id="2.7.13.3"/>
    </reaction>
</comment>
<dbReference type="PROSITE" id="PS50110">
    <property type="entry name" value="RESPONSE_REGULATORY"/>
    <property type="match status" value="1"/>
</dbReference>
<dbReference type="InterPro" id="IPR003594">
    <property type="entry name" value="HATPase_dom"/>
</dbReference>
<feature type="modified residue" description="4-aspartylphosphate" evidence="5">
    <location>
        <position position="681"/>
    </location>
</feature>
<dbReference type="PANTHER" id="PTHR45339">
    <property type="entry name" value="HYBRID SIGNAL TRANSDUCTION HISTIDINE KINASE J"/>
    <property type="match status" value="1"/>
</dbReference>
<proteinExistence type="predicted"/>
<evidence type="ECO:0000313" key="9">
    <source>
        <dbReference type="EMBL" id="EIJ35797.1"/>
    </source>
</evidence>
<dbReference type="InterPro" id="IPR004358">
    <property type="entry name" value="Sig_transdc_His_kin-like_C"/>
</dbReference>
<dbReference type="SUPFAM" id="SSF55874">
    <property type="entry name" value="ATPase domain of HSP90 chaperone/DNA topoisomerase II/histidine kinase"/>
    <property type="match status" value="1"/>
</dbReference>
<keyword evidence="9" id="KW-0808">Transferase</keyword>
<dbReference type="Pfam" id="PF02518">
    <property type="entry name" value="HATPase_c"/>
    <property type="match status" value="1"/>
</dbReference>
<keyword evidence="6" id="KW-0812">Transmembrane</keyword>
<dbReference type="EC" id="2.7.13.3" evidence="2"/>
<dbReference type="SMART" id="SM00388">
    <property type="entry name" value="HisKA"/>
    <property type="match status" value="1"/>
</dbReference>
<feature type="transmembrane region" description="Helical" evidence="6">
    <location>
        <begin position="259"/>
        <end position="277"/>
    </location>
</feature>
<dbReference type="Gene3D" id="3.40.50.2300">
    <property type="match status" value="1"/>
</dbReference>
<dbReference type="InterPro" id="IPR005467">
    <property type="entry name" value="His_kinase_dom"/>
</dbReference>
<dbReference type="PANTHER" id="PTHR45339:SF1">
    <property type="entry name" value="HYBRID SIGNAL TRANSDUCTION HISTIDINE KINASE J"/>
    <property type="match status" value="1"/>
</dbReference>
<dbReference type="InterPro" id="IPR011623">
    <property type="entry name" value="7TMR_DISM_rcpt_extracell_dom1"/>
</dbReference>
<feature type="domain" description="Response regulatory" evidence="8">
    <location>
        <begin position="631"/>
        <end position="748"/>
    </location>
</feature>
<evidence type="ECO:0000313" key="10">
    <source>
        <dbReference type="Proteomes" id="UP000005317"/>
    </source>
</evidence>
<dbReference type="SUPFAM" id="SSF52172">
    <property type="entry name" value="CheY-like"/>
    <property type="match status" value="1"/>
</dbReference>
<dbReference type="InterPro" id="IPR036097">
    <property type="entry name" value="HisK_dim/P_sf"/>
</dbReference>
<dbReference type="Pfam" id="PF00072">
    <property type="entry name" value="Response_reg"/>
    <property type="match status" value="1"/>
</dbReference>
<dbReference type="PROSITE" id="PS50109">
    <property type="entry name" value="HIS_KIN"/>
    <property type="match status" value="1"/>
</dbReference>
<feature type="transmembrane region" description="Helical" evidence="6">
    <location>
        <begin position="309"/>
        <end position="329"/>
    </location>
</feature>
<dbReference type="Pfam" id="PF07695">
    <property type="entry name" value="7TMR-DISM_7TM"/>
    <property type="match status" value="1"/>
</dbReference>
<feature type="transmembrane region" description="Helical" evidence="6">
    <location>
        <begin position="226"/>
        <end position="247"/>
    </location>
</feature>
<dbReference type="Gene3D" id="3.30.565.10">
    <property type="entry name" value="Histidine kinase-like ATPase, C-terminal domain"/>
    <property type="match status" value="1"/>
</dbReference>
<feature type="transmembrane region" description="Helical" evidence="6">
    <location>
        <begin position="165"/>
        <end position="186"/>
    </location>
</feature>
<feature type="domain" description="Histidine kinase" evidence="7">
    <location>
        <begin position="388"/>
        <end position="609"/>
    </location>
</feature>
<feature type="transmembrane region" description="Helical" evidence="6">
    <location>
        <begin position="193"/>
        <end position="214"/>
    </location>
</feature>
<evidence type="ECO:0000256" key="4">
    <source>
        <dbReference type="ARBA" id="ARBA00023012"/>
    </source>
</evidence>
<dbReference type="CDD" id="cd17546">
    <property type="entry name" value="REC_hyHK_CKI1_RcsC-like"/>
    <property type="match status" value="1"/>
</dbReference>
<sequence>MLPASLGTESLSASPYAEFLEDSTRQLSLEQVASPLYANQFQTNTSGNALNFGRTRSAWWVRFSVVNTSPSSQQWYMLLDALLGDEFALYILPEKADVRQESTTVTAQYIQSLEGFRRRAWEMHLPSGETFQVYMRATNGDSILRLPVEFLSADAMLMRSNHNHLLLGGLYVAMLLLATYQLLMFVSLRESSYLFLATHILAMFATIHRTNPVFSHLAFLSDTGSYFFTAPTFIAIASFLLFSRQILDLPRNNPRLSRVYLLSAVVCMAMIAITGAIPGGSVLPSWLGLGLYLLEIPVSLWLAFRGNRIALYFGVLHVIALFTQAWNWWHVVFSAQVWDTSQDLYMGLISLQLIFPVSWLQALRVRFLREQVKQAAAEHKAKDEFLAVMSHELRTPLHAIVGLTGLLRLGSQAEKQGEYLERLHTAAQHQLHLVGNILDMAKAASHTLQLDCRPFRLDLAIHSLLAMVQQAACQKGLELVLQLDGLEGVTLLGDRLRLTQVLMNLLGNAVKYTRYGYVTLTVVVSPVSDGRCRVRFVVADTGIGIPPDKLGHLFEPFSQVAGQAVLQQGGVGLGLAISRQLVEAMGGALTVASQPGEGSEFACEITFAVPEAGLETASEAMTQHALPPGLRVLLVDDSEINRFVGVEMLHNLGVEDVELAPDGEAAILQLQQQDFDVVLLDISMPGIDGFAVTRWVRRHGRDPQVPVVALSAHVLPGVQQEGMAAGMDAFLGKPFEYAELVVAILGVLSGGRGDNEGR</sequence>
<dbReference type="Proteomes" id="UP000005317">
    <property type="component" value="Unassembled WGS sequence"/>
</dbReference>
<dbReference type="InterPro" id="IPR011006">
    <property type="entry name" value="CheY-like_superfamily"/>
</dbReference>
<dbReference type="GO" id="GO:0000155">
    <property type="term" value="F:phosphorelay sensor kinase activity"/>
    <property type="evidence" value="ECO:0007669"/>
    <property type="project" value="InterPro"/>
</dbReference>
<evidence type="ECO:0000256" key="2">
    <source>
        <dbReference type="ARBA" id="ARBA00012438"/>
    </source>
</evidence>
<keyword evidence="4" id="KW-0902">Two-component regulatory system</keyword>
<dbReference type="Pfam" id="PF07696">
    <property type="entry name" value="7TMR-DISMED2"/>
    <property type="match status" value="1"/>
</dbReference>
<keyword evidence="9" id="KW-0418">Kinase</keyword>
<organism evidence="9 10">
    <name type="scientific">Thiothrix nivea (strain ATCC 35100 / DSM 5205 / JP2)</name>
    <dbReference type="NCBI Taxonomy" id="870187"/>
    <lineage>
        <taxon>Bacteria</taxon>
        <taxon>Pseudomonadati</taxon>
        <taxon>Pseudomonadota</taxon>
        <taxon>Gammaproteobacteria</taxon>
        <taxon>Thiotrichales</taxon>
        <taxon>Thiotrichaceae</taxon>
        <taxon>Thiothrix</taxon>
    </lineage>
</organism>
<evidence type="ECO:0000259" key="7">
    <source>
        <dbReference type="PROSITE" id="PS50109"/>
    </source>
</evidence>
<feature type="transmembrane region" description="Helical" evidence="6">
    <location>
        <begin position="283"/>
        <end position="302"/>
    </location>
</feature>
<dbReference type="CDD" id="cd16922">
    <property type="entry name" value="HATPase_EvgS-ArcB-TorS-like"/>
    <property type="match status" value="1"/>
</dbReference>
<evidence type="ECO:0000256" key="3">
    <source>
        <dbReference type="ARBA" id="ARBA00022553"/>
    </source>
</evidence>
<dbReference type="InterPro" id="IPR003661">
    <property type="entry name" value="HisK_dim/P_dom"/>
</dbReference>
<evidence type="ECO:0000256" key="6">
    <source>
        <dbReference type="SAM" id="Phobius"/>
    </source>
</evidence>
<keyword evidence="3 5" id="KW-0597">Phosphoprotein</keyword>
<dbReference type="InterPro" id="IPR001789">
    <property type="entry name" value="Sig_transdc_resp-reg_receiver"/>
</dbReference>
<gene>
    <name evidence="9" type="ORF">Thini_3280</name>
</gene>
<dbReference type="FunFam" id="3.30.565.10:FF:000010">
    <property type="entry name" value="Sensor histidine kinase RcsC"/>
    <property type="match status" value="1"/>
</dbReference>
<keyword evidence="6" id="KW-0472">Membrane</keyword>
<evidence type="ECO:0000256" key="1">
    <source>
        <dbReference type="ARBA" id="ARBA00000085"/>
    </source>
</evidence>
<dbReference type="Gene3D" id="2.60.40.2380">
    <property type="match status" value="1"/>
</dbReference>
<dbReference type="AlphaFoldDB" id="A0A656HH93"/>
<evidence type="ECO:0000259" key="8">
    <source>
        <dbReference type="PROSITE" id="PS50110"/>
    </source>
</evidence>
<feature type="transmembrane region" description="Helical" evidence="6">
    <location>
        <begin position="344"/>
        <end position="363"/>
    </location>
</feature>
<dbReference type="InterPro" id="IPR011622">
    <property type="entry name" value="7TMR_DISM_rcpt_extracell_dom2"/>
</dbReference>